<dbReference type="EMBL" id="JAJSOW010000100">
    <property type="protein sequence ID" value="KAI9187464.1"/>
    <property type="molecule type" value="Genomic_DNA"/>
</dbReference>
<dbReference type="InterPro" id="IPR013103">
    <property type="entry name" value="RVT_2"/>
</dbReference>
<dbReference type="SUPFAM" id="SSF56672">
    <property type="entry name" value="DNA/RNA polymerases"/>
    <property type="match status" value="1"/>
</dbReference>
<dbReference type="Pfam" id="PF07727">
    <property type="entry name" value="RVT_2"/>
    <property type="match status" value="1"/>
</dbReference>
<organism evidence="2 3">
    <name type="scientific">Acer negundo</name>
    <name type="common">Box elder</name>
    <dbReference type="NCBI Taxonomy" id="4023"/>
    <lineage>
        <taxon>Eukaryota</taxon>
        <taxon>Viridiplantae</taxon>
        <taxon>Streptophyta</taxon>
        <taxon>Embryophyta</taxon>
        <taxon>Tracheophyta</taxon>
        <taxon>Spermatophyta</taxon>
        <taxon>Magnoliopsida</taxon>
        <taxon>eudicotyledons</taxon>
        <taxon>Gunneridae</taxon>
        <taxon>Pentapetalae</taxon>
        <taxon>rosids</taxon>
        <taxon>malvids</taxon>
        <taxon>Sapindales</taxon>
        <taxon>Sapindaceae</taxon>
        <taxon>Hippocastanoideae</taxon>
        <taxon>Acereae</taxon>
        <taxon>Acer</taxon>
    </lineage>
</organism>
<sequence>MELEETIYMSQPEGFKVAGKEDYVCLLKKSLYGLKQSPKQWYRRFDTFITKNGFNRSSYDSCVYVKGSTYQDMVYLLLYVDDMLLASKKLVEVQKLKMIMQSEFDMKNLGKAQRILGMDILRNEKKDVLFLSQKEYLDKVIKRFGMVDAKPVSVPLSAHFKLSAEMCPKKEEEVKKMAIVPYTSAIGSVMYAMVCPRPGIAQSVSLVSRYMSNLERAHCEAVKRLLRHLKGSLNTGLLFKRSEESTFLIKGYVDDDYVGDLDKRRSSIGYIFTLGGGCISWKSQIQSIVALSTTESEYIAVTECIEEAFWVKGITAELGIPEKRLTVFCDSQSAIHLSRNQMYQ</sequence>
<evidence type="ECO:0000259" key="1">
    <source>
        <dbReference type="Pfam" id="PF07727"/>
    </source>
</evidence>
<dbReference type="AlphaFoldDB" id="A0AAD5J7V0"/>
<dbReference type="Proteomes" id="UP001064489">
    <property type="component" value="Chromosome 3"/>
</dbReference>
<reference evidence="2" key="2">
    <citation type="submission" date="2023-02" db="EMBL/GenBank/DDBJ databases">
        <authorList>
            <person name="Swenson N.G."/>
            <person name="Wegrzyn J.L."/>
            <person name="Mcevoy S.L."/>
        </authorList>
    </citation>
    <scope>NUCLEOTIDE SEQUENCE</scope>
    <source>
        <strain evidence="2">91603</strain>
        <tissue evidence="2">Leaf</tissue>
    </source>
</reference>
<dbReference type="PANTHER" id="PTHR11439">
    <property type="entry name" value="GAG-POL-RELATED RETROTRANSPOSON"/>
    <property type="match status" value="1"/>
</dbReference>
<keyword evidence="3" id="KW-1185">Reference proteome</keyword>
<feature type="domain" description="Reverse transcriptase Ty1/copia-type" evidence="1">
    <location>
        <begin position="2"/>
        <end position="156"/>
    </location>
</feature>
<evidence type="ECO:0000313" key="2">
    <source>
        <dbReference type="EMBL" id="KAI9187464.1"/>
    </source>
</evidence>
<evidence type="ECO:0000313" key="3">
    <source>
        <dbReference type="Proteomes" id="UP001064489"/>
    </source>
</evidence>
<dbReference type="InterPro" id="IPR043502">
    <property type="entry name" value="DNA/RNA_pol_sf"/>
</dbReference>
<accession>A0AAD5J7V0</accession>
<dbReference type="CDD" id="cd09272">
    <property type="entry name" value="RNase_HI_RT_Ty1"/>
    <property type="match status" value="1"/>
</dbReference>
<protein>
    <recommendedName>
        <fullName evidence="1">Reverse transcriptase Ty1/copia-type domain-containing protein</fullName>
    </recommendedName>
</protein>
<gene>
    <name evidence="2" type="ORF">LWI28_028427</name>
</gene>
<proteinExistence type="predicted"/>
<reference evidence="2" key="1">
    <citation type="journal article" date="2022" name="Plant J.">
        <title>Strategies of tolerance reflected in two North American maple genomes.</title>
        <authorList>
            <person name="McEvoy S.L."/>
            <person name="Sezen U.U."/>
            <person name="Trouern-Trend A."/>
            <person name="McMahon S.M."/>
            <person name="Schaberg P.G."/>
            <person name="Yang J."/>
            <person name="Wegrzyn J.L."/>
            <person name="Swenson N.G."/>
        </authorList>
    </citation>
    <scope>NUCLEOTIDE SEQUENCE</scope>
    <source>
        <strain evidence="2">91603</strain>
    </source>
</reference>
<name>A0AAD5J7V0_ACENE</name>
<comment type="caution">
    <text evidence="2">The sequence shown here is derived from an EMBL/GenBank/DDBJ whole genome shotgun (WGS) entry which is preliminary data.</text>
</comment>